<keyword evidence="11" id="KW-0732">Signal</keyword>
<evidence type="ECO:0000256" key="11">
    <source>
        <dbReference type="SAM" id="SignalP"/>
    </source>
</evidence>
<dbReference type="Proteomes" id="UP000547879">
    <property type="component" value="Unassembled WGS sequence"/>
</dbReference>
<comment type="caution">
    <text evidence="14">The sequence shown here is derived from an EMBL/GenBank/DDBJ whole genome shotgun (WGS) entry which is preliminary data.</text>
</comment>
<dbReference type="AlphaFoldDB" id="A0A7W9Y1M6"/>
<dbReference type="PANTHER" id="PTHR21708">
    <property type="entry name" value="PROBABLE 2-DEHYDROPANTOATE 2-REDUCTASE"/>
    <property type="match status" value="1"/>
</dbReference>
<dbReference type="InterPro" id="IPR051402">
    <property type="entry name" value="KPR-Related"/>
</dbReference>
<dbReference type="NCBIfam" id="NF005089">
    <property type="entry name" value="PRK06522.1-4"/>
    <property type="match status" value="1"/>
</dbReference>
<name>A0A7W9Y1M6_9HYPH</name>
<feature type="signal peptide" evidence="11">
    <location>
        <begin position="1"/>
        <end position="19"/>
    </location>
</feature>
<dbReference type="Pfam" id="PF08546">
    <property type="entry name" value="ApbA_C"/>
    <property type="match status" value="1"/>
</dbReference>
<evidence type="ECO:0000259" key="13">
    <source>
        <dbReference type="Pfam" id="PF08546"/>
    </source>
</evidence>
<comment type="catalytic activity">
    <reaction evidence="9 10">
        <text>(R)-pantoate + NADP(+) = 2-dehydropantoate + NADPH + H(+)</text>
        <dbReference type="Rhea" id="RHEA:16233"/>
        <dbReference type="ChEBI" id="CHEBI:11561"/>
        <dbReference type="ChEBI" id="CHEBI:15378"/>
        <dbReference type="ChEBI" id="CHEBI:15980"/>
        <dbReference type="ChEBI" id="CHEBI:57783"/>
        <dbReference type="ChEBI" id="CHEBI:58349"/>
        <dbReference type="EC" id="1.1.1.169"/>
    </reaction>
</comment>
<organism evidence="14 15">
    <name type="scientific">Rhizobium wenxiniae</name>
    <dbReference type="NCBI Taxonomy" id="1737357"/>
    <lineage>
        <taxon>Bacteria</taxon>
        <taxon>Pseudomonadati</taxon>
        <taxon>Pseudomonadota</taxon>
        <taxon>Alphaproteobacteria</taxon>
        <taxon>Hyphomicrobiales</taxon>
        <taxon>Rhizobiaceae</taxon>
        <taxon>Rhizobium/Agrobacterium group</taxon>
        <taxon>Rhizobium</taxon>
    </lineage>
</organism>
<evidence type="ECO:0000256" key="8">
    <source>
        <dbReference type="ARBA" id="ARBA00032024"/>
    </source>
</evidence>
<dbReference type="EC" id="1.1.1.169" evidence="3 10"/>
<dbReference type="SUPFAM" id="SSF51735">
    <property type="entry name" value="NAD(P)-binding Rossmann-fold domains"/>
    <property type="match status" value="1"/>
</dbReference>
<evidence type="ECO:0000256" key="7">
    <source>
        <dbReference type="ARBA" id="ARBA00023002"/>
    </source>
</evidence>
<dbReference type="InterPro" id="IPR013328">
    <property type="entry name" value="6PGD_dom2"/>
</dbReference>
<proteinExistence type="inferred from homology"/>
<feature type="chain" id="PRO_5031499118" description="2-dehydropantoate 2-reductase" evidence="11">
    <location>
        <begin position="20"/>
        <end position="333"/>
    </location>
</feature>
<comment type="similarity">
    <text evidence="2 10">Belongs to the ketopantoate reductase family.</text>
</comment>
<sequence>MSIKTICIYGAGALGGAFAANIAHALQGKVEVSVIARGAQLAAIREQGLSVIYDNEAFPAISARVTATDDPSSLPPQDLVITGLKGHQLSAAADGIASLLHPQTRVMMILNGIPWWYFHQDETSGFAERQLPQLDPDGKLWTLIDPKRVIGCVAYQGAEVIQPGRTKLNGKGHFFLGEPNGKLSADLQAVADLLGQAGLDIRPTARIRDEIWAKLRGNAAFNPISALTRALMVDLMANPELAQMVRKIMNEVQAVGIALGCRFQRSADEQFASANGFGPVKTSMLQDLIAGKALEIIPLNGMVVELGKLTNVPTPICDTILTLAQQLDVENRR</sequence>
<evidence type="ECO:0000256" key="9">
    <source>
        <dbReference type="ARBA" id="ARBA00048793"/>
    </source>
</evidence>
<keyword evidence="6 10" id="KW-0521">NADP</keyword>
<dbReference type="InterPro" id="IPR003710">
    <property type="entry name" value="ApbA"/>
</dbReference>
<evidence type="ECO:0000313" key="15">
    <source>
        <dbReference type="Proteomes" id="UP000547879"/>
    </source>
</evidence>
<evidence type="ECO:0000313" key="14">
    <source>
        <dbReference type="EMBL" id="MBB6160250.1"/>
    </source>
</evidence>
<dbReference type="InterPro" id="IPR013332">
    <property type="entry name" value="KPR_N"/>
</dbReference>
<reference evidence="14 15" key="1">
    <citation type="submission" date="2020-08" db="EMBL/GenBank/DDBJ databases">
        <title>Genomic Encyclopedia of Type Strains, Phase IV (KMG-IV): sequencing the most valuable type-strain genomes for metagenomic binning, comparative biology and taxonomic classification.</title>
        <authorList>
            <person name="Goeker M."/>
        </authorList>
    </citation>
    <scope>NUCLEOTIDE SEQUENCE [LARGE SCALE GENOMIC DNA]</scope>
    <source>
        <strain evidence="14 15">DSM 100734</strain>
    </source>
</reference>
<keyword evidence="15" id="KW-1185">Reference proteome</keyword>
<dbReference type="GO" id="GO:0015940">
    <property type="term" value="P:pantothenate biosynthetic process"/>
    <property type="evidence" value="ECO:0007669"/>
    <property type="project" value="UniProtKB-UniPathway"/>
</dbReference>
<dbReference type="EMBL" id="JACHEG010000001">
    <property type="protein sequence ID" value="MBB6160250.1"/>
    <property type="molecule type" value="Genomic_DNA"/>
</dbReference>
<dbReference type="RefSeq" id="WP_183989053.1">
    <property type="nucleotide sequence ID" value="NZ_BMHW01000001.1"/>
</dbReference>
<feature type="domain" description="Ketopantoate reductase N-terminal" evidence="12">
    <location>
        <begin position="6"/>
        <end position="180"/>
    </location>
</feature>
<dbReference type="FunFam" id="1.10.1040.10:FF:000017">
    <property type="entry name" value="2-dehydropantoate 2-reductase"/>
    <property type="match status" value="1"/>
</dbReference>
<dbReference type="UniPathway" id="UPA00028">
    <property type="reaction ID" value="UER00004"/>
</dbReference>
<feature type="domain" description="Ketopantoate reductase C-terminal" evidence="13">
    <location>
        <begin position="207"/>
        <end position="326"/>
    </location>
</feature>
<dbReference type="PANTHER" id="PTHR21708:SF45">
    <property type="entry name" value="2-DEHYDROPANTOATE 2-REDUCTASE"/>
    <property type="match status" value="1"/>
</dbReference>
<evidence type="ECO:0000259" key="12">
    <source>
        <dbReference type="Pfam" id="PF02558"/>
    </source>
</evidence>
<protein>
    <recommendedName>
        <fullName evidence="4 10">2-dehydropantoate 2-reductase</fullName>
        <ecNumber evidence="3 10">1.1.1.169</ecNumber>
    </recommendedName>
    <alternativeName>
        <fullName evidence="8 10">Ketopantoate reductase</fullName>
    </alternativeName>
</protein>
<evidence type="ECO:0000256" key="3">
    <source>
        <dbReference type="ARBA" id="ARBA00013014"/>
    </source>
</evidence>
<evidence type="ECO:0000256" key="2">
    <source>
        <dbReference type="ARBA" id="ARBA00007870"/>
    </source>
</evidence>
<dbReference type="InterPro" id="IPR008927">
    <property type="entry name" value="6-PGluconate_DH-like_C_sf"/>
</dbReference>
<dbReference type="Gene3D" id="1.10.1040.10">
    <property type="entry name" value="N-(1-d-carboxylethyl)-l-norvaline Dehydrogenase, domain 2"/>
    <property type="match status" value="1"/>
</dbReference>
<dbReference type="InterPro" id="IPR036291">
    <property type="entry name" value="NAD(P)-bd_dom_sf"/>
</dbReference>
<gene>
    <name evidence="14" type="ORF">HNQ72_000047</name>
</gene>
<evidence type="ECO:0000256" key="4">
    <source>
        <dbReference type="ARBA" id="ARBA00019465"/>
    </source>
</evidence>
<dbReference type="Gene3D" id="3.40.50.720">
    <property type="entry name" value="NAD(P)-binding Rossmann-like Domain"/>
    <property type="match status" value="1"/>
</dbReference>
<comment type="function">
    <text evidence="10">Catalyzes the NADPH-dependent reduction of ketopantoate into pantoic acid.</text>
</comment>
<evidence type="ECO:0000256" key="6">
    <source>
        <dbReference type="ARBA" id="ARBA00022857"/>
    </source>
</evidence>
<dbReference type="GO" id="GO:0005737">
    <property type="term" value="C:cytoplasm"/>
    <property type="evidence" value="ECO:0007669"/>
    <property type="project" value="TreeGrafter"/>
</dbReference>
<dbReference type="InterPro" id="IPR013752">
    <property type="entry name" value="KPA_reductase"/>
</dbReference>
<evidence type="ECO:0000256" key="1">
    <source>
        <dbReference type="ARBA" id="ARBA00004994"/>
    </source>
</evidence>
<dbReference type="Pfam" id="PF02558">
    <property type="entry name" value="ApbA"/>
    <property type="match status" value="1"/>
</dbReference>
<evidence type="ECO:0000256" key="10">
    <source>
        <dbReference type="RuleBase" id="RU362068"/>
    </source>
</evidence>
<dbReference type="NCBIfam" id="TIGR00745">
    <property type="entry name" value="apbA_panE"/>
    <property type="match status" value="1"/>
</dbReference>
<comment type="pathway">
    <text evidence="1 10">Cofactor biosynthesis; (R)-pantothenate biosynthesis; (R)-pantoate from 3-methyl-2-oxobutanoate: step 2/2.</text>
</comment>
<dbReference type="SUPFAM" id="SSF48179">
    <property type="entry name" value="6-phosphogluconate dehydrogenase C-terminal domain-like"/>
    <property type="match status" value="1"/>
</dbReference>
<dbReference type="GO" id="GO:0008677">
    <property type="term" value="F:2-dehydropantoate 2-reductase activity"/>
    <property type="evidence" value="ECO:0007669"/>
    <property type="project" value="UniProtKB-EC"/>
</dbReference>
<evidence type="ECO:0000256" key="5">
    <source>
        <dbReference type="ARBA" id="ARBA00022655"/>
    </source>
</evidence>
<keyword evidence="5 10" id="KW-0566">Pantothenate biosynthesis</keyword>
<accession>A0A7W9Y1M6</accession>
<keyword evidence="7 10" id="KW-0560">Oxidoreductase</keyword>